<dbReference type="PROSITE" id="PS51375">
    <property type="entry name" value="PPR"/>
    <property type="match status" value="1"/>
</dbReference>
<dbReference type="STRING" id="106549.A0A540L9N7"/>
<dbReference type="Pfam" id="PF01535">
    <property type="entry name" value="PPR"/>
    <property type="match status" value="2"/>
</dbReference>
<evidence type="ECO:0000313" key="3">
    <source>
        <dbReference type="EMBL" id="TQD83198.1"/>
    </source>
</evidence>
<name>A0A540L9N7_MALBA</name>
<evidence type="ECO:0008006" key="5">
    <source>
        <dbReference type="Google" id="ProtNLM"/>
    </source>
</evidence>
<keyword evidence="1" id="KW-0677">Repeat</keyword>
<dbReference type="InterPro" id="IPR046960">
    <property type="entry name" value="PPR_At4g14850-like_plant"/>
</dbReference>
<dbReference type="Proteomes" id="UP000315295">
    <property type="component" value="Unassembled WGS sequence"/>
</dbReference>
<accession>A0A540L9N7</accession>
<dbReference type="GO" id="GO:0009451">
    <property type="term" value="P:RNA modification"/>
    <property type="evidence" value="ECO:0007669"/>
    <property type="project" value="InterPro"/>
</dbReference>
<dbReference type="AlphaFoldDB" id="A0A540L9N7"/>
<dbReference type="GO" id="GO:0003723">
    <property type="term" value="F:RNA binding"/>
    <property type="evidence" value="ECO:0007669"/>
    <property type="project" value="InterPro"/>
</dbReference>
<dbReference type="PANTHER" id="PTHR47926">
    <property type="entry name" value="PENTATRICOPEPTIDE REPEAT-CONTAINING PROTEIN"/>
    <property type="match status" value="1"/>
</dbReference>
<dbReference type="InterPro" id="IPR011990">
    <property type="entry name" value="TPR-like_helical_dom_sf"/>
</dbReference>
<dbReference type="EMBL" id="VIEB01000689">
    <property type="protein sequence ID" value="TQD83198.1"/>
    <property type="molecule type" value="Genomic_DNA"/>
</dbReference>
<proteinExistence type="predicted"/>
<evidence type="ECO:0000313" key="4">
    <source>
        <dbReference type="Proteomes" id="UP000315295"/>
    </source>
</evidence>
<sequence>MLEPCVVAWNAMIDGFGKNGEMSYAILLFESMPERDVVSWTSVISGFGRNGCSCAVLSLFASVNYVSGFGRNGCSENVISCIGCMVWLLYNQELYFSLVAVFVRILVIMLKNSAEKNENKKKRKDLCSSCNPGDAKQCKMRSSLVYIEFST</sequence>
<gene>
    <name evidence="3" type="ORF">C1H46_031253</name>
</gene>
<evidence type="ECO:0000256" key="2">
    <source>
        <dbReference type="PROSITE-ProRule" id="PRU00708"/>
    </source>
</evidence>
<reference evidence="3 4" key="1">
    <citation type="journal article" date="2019" name="G3 (Bethesda)">
        <title>Sequencing of a Wild Apple (Malus baccata) Genome Unravels the Differences Between Cultivated and Wild Apple Species Regarding Disease Resistance and Cold Tolerance.</title>
        <authorList>
            <person name="Chen X."/>
        </authorList>
    </citation>
    <scope>NUCLEOTIDE SEQUENCE [LARGE SCALE GENOMIC DNA]</scope>
    <source>
        <strain evidence="4">cv. Shandingzi</strain>
        <tissue evidence="3">Leaves</tissue>
    </source>
</reference>
<evidence type="ECO:0000256" key="1">
    <source>
        <dbReference type="ARBA" id="ARBA00022737"/>
    </source>
</evidence>
<organism evidence="3 4">
    <name type="scientific">Malus baccata</name>
    <name type="common">Siberian crab apple</name>
    <name type="synonym">Pyrus baccata</name>
    <dbReference type="NCBI Taxonomy" id="106549"/>
    <lineage>
        <taxon>Eukaryota</taxon>
        <taxon>Viridiplantae</taxon>
        <taxon>Streptophyta</taxon>
        <taxon>Embryophyta</taxon>
        <taxon>Tracheophyta</taxon>
        <taxon>Spermatophyta</taxon>
        <taxon>Magnoliopsida</taxon>
        <taxon>eudicotyledons</taxon>
        <taxon>Gunneridae</taxon>
        <taxon>Pentapetalae</taxon>
        <taxon>rosids</taxon>
        <taxon>fabids</taxon>
        <taxon>Rosales</taxon>
        <taxon>Rosaceae</taxon>
        <taxon>Amygdaloideae</taxon>
        <taxon>Maleae</taxon>
        <taxon>Malus</taxon>
    </lineage>
</organism>
<protein>
    <recommendedName>
        <fullName evidence="5">Pentatricopeptide repeat-containing protein</fullName>
    </recommendedName>
</protein>
<dbReference type="NCBIfam" id="TIGR00756">
    <property type="entry name" value="PPR"/>
    <property type="match status" value="1"/>
</dbReference>
<feature type="repeat" description="PPR" evidence="2">
    <location>
        <begin position="5"/>
        <end position="39"/>
    </location>
</feature>
<comment type="caution">
    <text evidence="3">The sequence shown here is derived from an EMBL/GenBank/DDBJ whole genome shotgun (WGS) entry which is preliminary data.</text>
</comment>
<dbReference type="InterPro" id="IPR002885">
    <property type="entry name" value="PPR_rpt"/>
</dbReference>
<dbReference type="PANTHER" id="PTHR47926:SF347">
    <property type="entry name" value="PENTATRICOPEPTIDE REPEAT-CONTAINING PROTEIN"/>
    <property type="match status" value="1"/>
</dbReference>
<dbReference type="Gene3D" id="1.25.40.10">
    <property type="entry name" value="Tetratricopeptide repeat domain"/>
    <property type="match status" value="1"/>
</dbReference>
<keyword evidence="4" id="KW-1185">Reference proteome</keyword>